<feature type="chain" id="PRO_5045822240" description="Outer membrane protein beta-barrel domain-containing protein" evidence="1">
    <location>
        <begin position="22"/>
        <end position="240"/>
    </location>
</feature>
<reference evidence="2 3" key="1">
    <citation type="submission" date="2021-04" db="EMBL/GenBank/DDBJ databases">
        <authorList>
            <person name="Rodrigo-Torres L."/>
            <person name="Arahal R. D."/>
            <person name="Lucena T."/>
        </authorList>
    </citation>
    <scope>NUCLEOTIDE SEQUENCE [LARGE SCALE GENOMIC DNA]</scope>
    <source>
        <strain evidence="2 3">CECT 9623</strain>
    </source>
</reference>
<name>A0ABM8UPW5_9BACT</name>
<proteinExistence type="predicted"/>
<dbReference type="Proteomes" id="UP000679725">
    <property type="component" value="Unassembled WGS sequence"/>
</dbReference>
<evidence type="ECO:0008006" key="4">
    <source>
        <dbReference type="Google" id="ProtNLM"/>
    </source>
</evidence>
<evidence type="ECO:0000313" key="2">
    <source>
        <dbReference type="EMBL" id="CAG5069545.1"/>
    </source>
</evidence>
<protein>
    <recommendedName>
        <fullName evidence="4">Outer membrane protein beta-barrel domain-containing protein</fullName>
    </recommendedName>
</protein>
<keyword evidence="3" id="KW-1185">Reference proteome</keyword>
<keyword evidence="1" id="KW-0732">Signal</keyword>
<organism evidence="2 3">
    <name type="scientific">Dyadobacter linearis</name>
    <dbReference type="NCBI Taxonomy" id="2823330"/>
    <lineage>
        <taxon>Bacteria</taxon>
        <taxon>Pseudomonadati</taxon>
        <taxon>Bacteroidota</taxon>
        <taxon>Cytophagia</taxon>
        <taxon>Cytophagales</taxon>
        <taxon>Spirosomataceae</taxon>
        <taxon>Dyadobacter</taxon>
    </lineage>
</organism>
<gene>
    <name evidence="2" type="ORF">DYBT9623_02281</name>
</gene>
<feature type="signal peptide" evidence="1">
    <location>
        <begin position="1"/>
        <end position="21"/>
    </location>
</feature>
<accession>A0ABM8UPW5</accession>
<evidence type="ECO:0000256" key="1">
    <source>
        <dbReference type="SAM" id="SignalP"/>
    </source>
</evidence>
<comment type="caution">
    <text evidence="2">The sequence shown here is derived from an EMBL/GenBank/DDBJ whole genome shotgun (WGS) entry which is preliminary data.</text>
</comment>
<sequence>MTKALILLILTLMLPVLHTYAQNRAGAEWKKDRVEDTVTVKEKDAEKHYVPTWQFGLNGGLAKRLFRSGIIPTSAEEKYIDDLKSGISFGANASYFYWKQIGFGLVFDRYQSKATSEDGLTESVLIQHLSGAVSYRSVLKSLKTSVISSFMLGYQPYRNKAVANAEQLTFSGNTMGWGLSVGIERRLGNRLALNLTGSAMMGAIYRMKKETPLHTTVLHLSKDDHVDLSRASLTLGLRFF</sequence>
<evidence type="ECO:0000313" key="3">
    <source>
        <dbReference type="Proteomes" id="UP000679725"/>
    </source>
</evidence>
<dbReference type="EMBL" id="CAJRAU010000003">
    <property type="protein sequence ID" value="CAG5069545.1"/>
    <property type="molecule type" value="Genomic_DNA"/>
</dbReference>